<evidence type="ECO:0000313" key="9">
    <source>
        <dbReference type="Proteomes" id="UP000094969"/>
    </source>
</evidence>
<keyword evidence="3 4" id="KW-0975">Bacterial flagellum</keyword>
<keyword evidence="9" id="KW-1185">Reference proteome</keyword>
<sequence length="247" mass="26699">MENALLVGLSRQMALARELDVIANNLANTSTNGFKSRSARFNEFIMPVASAETFPSGDRRLSYVIDKGTPIDLSQGALERTGNPLDVALREDNYLVVQTPNGQRYTRAGSLSLNQQGELVTKGGQQVLGEGGPIRFSNTETNFSIAVDGTVSSDQGVRGKLRQVRFNNPRALSSDGNNLFASATPPLPAGPQARLEPGAIEGSNVKAIIEMTRLMEVQRSYQGIANMMTKTDELRTKAISRLADQQA</sequence>
<dbReference type="InterPro" id="IPR019776">
    <property type="entry name" value="Flagellar_basal_body_rod_CS"/>
</dbReference>
<dbReference type="PROSITE" id="PS00588">
    <property type="entry name" value="FLAGELLA_BB_ROD"/>
    <property type="match status" value="1"/>
</dbReference>
<dbReference type="NCBIfam" id="TIGR03506">
    <property type="entry name" value="FlgEFG_subfam"/>
    <property type="match status" value="1"/>
</dbReference>
<dbReference type="InterPro" id="IPR010930">
    <property type="entry name" value="Flg_bb/hook_C_dom"/>
</dbReference>
<dbReference type="KEGG" id="bvv:BHK69_24250"/>
<dbReference type="InterPro" id="IPR053967">
    <property type="entry name" value="LlgE_F_G-like_D1"/>
</dbReference>
<comment type="subcellular location">
    <subcellularLocation>
        <location evidence="1 4">Bacterial flagellum basal body</location>
    </subcellularLocation>
</comment>
<dbReference type="STRING" id="1526658.BHK69_24250"/>
<dbReference type="AlphaFoldDB" id="A0A1D7U6Y6"/>
<keyword evidence="8" id="KW-0966">Cell projection</keyword>
<reference evidence="8 9" key="1">
    <citation type="journal article" date="2015" name="Antonie Van Leeuwenhoek">
        <title>Bosea vaviloviae sp. nov., a new species of slow-growing rhizobia isolated from nodules of the relict species Vavilovia formosa (Stev.) Fed.</title>
        <authorList>
            <person name="Safronova V.I."/>
            <person name="Kuznetsova I.G."/>
            <person name="Sazanova A.L."/>
            <person name="Kimeklis A.K."/>
            <person name="Belimov A.A."/>
            <person name="Andronov E.E."/>
            <person name="Pinaev A.G."/>
            <person name="Chizhevskaya E.P."/>
            <person name="Pukhaev A.R."/>
            <person name="Popov K.P."/>
            <person name="Willems A."/>
            <person name="Tikhonovich I.A."/>
        </authorList>
    </citation>
    <scope>NUCLEOTIDE SEQUENCE [LARGE SCALE GENOMIC DNA]</scope>
    <source>
        <strain evidence="8 9">Vaf18</strain>
    </source>
</reference>
<dbReference type="GO" id="GO:0030694">
    <property type="term" value="C:bacterial-type flagellum basal body, rod"/>
    <property type="evidence" value="ECO:0007669"/>
    <property type="project" value="UniProtKB-UniRule"/>
</dbReference>
<evidence type="ECO:0000259" key="7">
    <source>
        <dbReference type="Pfam" id="PF22692"/>
    </source>
</evidence>
<evidence type="ECO:0000256" key="2">
    <source>
        <dbReference type="ARBA" id="ARBA00009677"/>
    </source>
</evidence>
<evidence type="ECO:0000256" key="4">
    <source>
        <dbReference type="RuleBase" id="RU362116"/>
    </source>
</evidence>
<dbReference type="Pfam" id="PF00460">
    <property type="entry name" value="Flg_bb_rod"/>
    <property type="match status" value="1"/>
</dbReference>
<dbReference type="PANTHER" id="PTHR30435:SF19">
    <property type="entry name" value="FLAGELLAR BASAL-BODY ROD PROTEIN FLGG"/>
    <property type="match status" value="1"/>
</dbReference>
<gene>
    <name evidence="8" type="ORF">BHK69_24250</name>
</gene>
<dbReference type="InterPro" id="IPR012836">
    <property type="entry name" value="FlgF"/>
</dbReference>
<dbReference type="Pfam" id="PF22692">
    <property type="entry name" value="LlgE_F_G_D1"/>
    <property type="match status" value="1"/>
</dbReference>
<organism evidence="8 9">
    <name type="scientific">Bosea vaviloviae</name>
    <dbReference type="NCBI Taxonomy" id="1526658"/>
    <lineage>
        <taxon>Bacteria</taxon>
        <taxon>Pseudomonadati</taxon>
        <taxon>Pseudomonadota</taxon>
        <taxon>Alphaproteobacteria</taxon>
        <taxon>Hyphomicrobiales</taxon>
        <taxon>Boseaceae</taxon>
        <taxon>Bosea</taxon>
    </lineage>
</organism>
<accession>A0A1D7U6Y6</accession>
<evidence type="ECO:0000313" key="8">
    <source>
        <dbReference type="EMBL" id="AOO83139.1"/>
    </source>
</evidence>
<dbReference type="Pfam" id="PF06429">
    <property type="entry name" value="Flg_bbr_C"/>
    <property type="match status" value="1"/>
</dbReference>
<dbReference type="NCBIfam" id="TIGR02490">
    <property type="entry name" value="flgF"/>
    <property type="match status" value="1"/>
</dbReference>
<dbReference type="EMBL" id="CP017147">
    <property type="protein sequence ID" value="AOO83139.1"/>
    <property type="molecule type" value="Genomic_DNA"/>
</dbReference>
<keyword evidence="8" id="KW-0969">Cilium</keyword>
<dbReference type="SUPFAM" id="SSF117143">
    <property type="entry name" value="Flagellar hook protein flgE"/>
    <property type="match status" value="1"/>
</dbReference>
<dbReference type="OrthoDB" id="9804559at2"/>
<dbReference type="InterPro" id="IPR001444">
    <property type="entry name" value="Flag_bb_rod_N"/>
</dbReference>
<comment type="similarity">
    <text evidence="2 4">Belongs to the flagella basal body rod proteins family.</text>
</comment>
<evidence type="ECO:0000259" key="6">
    <source>
        <dbReference type="Pfam" id="PF06429"/>
    </source>
</evidence>
<comment type="subunit">
    <text evidence="4">The basal body constitutes a major portion of the flagellar organelle and consists of five rings (E,L,P,S, and M) mounted on a central rod. The rod consists of about 26 subunits of FlgG in the distal portion, and FlgB, FlgC and FlgF are thought to build up the proximal portion of the rod with about 6 subunits each.</text>
</comment>
<evidence type="ECO:0000259" key="5">
    <source>
        <dbReference type="Pfam" id="PF00460"/>
    </source>
</evidence>
<name>A0A1D7U6Y6_9HYPH</name>
<feature type="domain" description="Flagellar hook protein FlgE/F/G-like D1" evidence="7">
    <location>
        <begin position="92"/>
        <end position="152"/>
    </location>
</feature>
<proteinExistence type="inferred from homology"/>
<dbReference type="Proteomes" id="UP000094969">
    <property type="component" value="Chromosome"/>
</dbReference>
<feature type="domain" description="Flagellar basal-body/hook protein C-terminal" evidence="6">
    <location>
        <begin position="197"/>
        <end position="240"/>
    </location>
</feature>
<dbReference type="InterPro" id="IPR020013">
    <property type="entry name" value="Flagellar_FlgE/F/G"/>
</dbReference>
<dbReference type="GO" id="GO:0071978">
    <property type="term" value="P:bacterial-type flagellum-dependent swarming motility"/>
    <property type="evidence" value="ECO:0007669"/>
    <property type="project" value="TreeGrafter"/>
</dbReference>
<evidence type="ECO:0000256" key="3">
    <source>
        <dbReference type="ARBA" id="ARBA00023143"/>
    </source>
</evidence>
<keyword evidence="8" id="KW-0282">Flagellum</keyword>
<feature type="domain" description="Flagellar basal body rod protein N-terminal" evidence="5">
    <location>
        <begin position="5"/>
        <end position="35"/>
    </location>
</feature>
<dbReference type="InterPro" id="IPR037925">
    <property type="entry name" value="FlgE/F/G-like"/>
</dbReference>
<protein>
    <recommendedName>
        <fullName evidence="4">Flagellar basal-body rod protein FlgF</fullName>
    </recommendedName>
</protein>
<dbReference type="RefSeq" id="WP_069692340.1">
    <property type="nucleotide sequence ID" value="NZ_CP017147.1"/>
</dbReference>
<dbReference type="PANTHER" id="PTHR30435">
    <property type="entry name" value="FLAGELLAR PROTEIN"/>
    <property type="match status" value="1"/>
</dbReference>
<evidence type="ECO:0000256" key="1">
    <source>
        <dbReference type="ARBA" id="ARBA00004117"/>
    </source>
</evidence>